<dbReference type="Proteomes" id="UP000245618">
    <property type="component" value="Unassembled WGS sequence"/>
</dbReference>
<protein>
    <submittedName>
        <fullName evidence="9">Transporter</fullName>
    </submittedName>
</protein>
<dbReference type="SUPFAM" id="SSF56935">
    <property type="entry name" value="Porins"/>
    <property type="match status" value="1"/>
</dbReference>
<comment type="subcellular location">
    <subcellularLocation>
        <location evidence="1">Cell outer membrane</location>
        <topology evidence="1">Multi-pass membrane protein</topology>
    </subcellularLocation>
</comment>
<evidence type="ECO:0000313" key="10">
    <source>
        <dbReference type="Proteomes" id="UP000245618"/>
    </source>
</evidence>
<evidence type="ECO:0000256" key="7">
    <source>
        <dbReference type="ARBA" id="ARBA00023237"/>
    </source>
</evidence>
<evidence type="ECO:0000313" key="9">
    <source>
        <dbReference type="EMBL" id="PWA10849.1"/>
    </source>
</evidence>
<dbReference type="RefSeq" id="WP_116760530.1">
    <property type="nucleotide sequence ID" value="NZ_QCZH01000002.1"/>
</dbReference>
<feature type="signal peptide" evidence="8">
    <location>
        <begin position="1"/>
        <end position="19"/>
    </location>
</feature>
<keyword evidence="6" id="KW-0472">Membrane</keyword>
<keyword evidence="3" id="KW-1134">Transmembrane beta strand</keyword>
<evidence type="ECO:0000256" key="3">
    <source>
        <dbReference type="ARBA" id="ARBA00022452"/>
    </source>
</evidence>
<name>A0A2U1K102_9FLAO</name>
<reference evidence="9 10" key="1">
    <citation type="submission" date="2018-04" db="EMBL/GenBank/DDBJ databases">
        <title>Flavobacterium sp. nov., isolated from glacier ice.</title>
        <authorList>
            <person name="Liu Q."/>
            <person name="Xin Y.-H."/>
        </authorList>
    </citation>
    <scope>NUCLEOTIDE SEQUENCE [LARGE SCALE GENOMIC DNA]</scope>
    <source>
        <strain evidence="9 10">LB2P30</strain>
    </source>
</reference>
<dbReference type="OrthoDB" id="9765571at2"/>
<comment type="caution">
    <text evidence="9">The sequence shown here is derived from an EMBL/GenBank/DDBJ whole genome shotgun (WGS) entry which is preliminary data.</text>
</comment>
<dbReference type="AlphaFoldDB" id="A0A2U1K102"/>
<dbReference type="GO" id="GO:0015483">
    <property type="term" value="F:long-chain fatty acid transporting porin activity"/>
    <property type="evidence" value="ECO:0007669"/>
    <property type="project" value="TreeGrafter"/>
</dbReference>
<dbReference type="Pfam" id="PF03349">
    <property type="entry name" value="Toluene_X"/>
    <property type="match status" value="1"/>
</dbReference>
<comment type="similarity">
    <text evidence="2">Belongs to the OmpP1/FadL family.</text>
</comment>
<accession>A0A2U1K102</accession>
<dbReference type="EMBL" id="QCZH01000002">
    <property type="protein sequence ID" value="PWA10849.1"/>
    <property type="molecule type" value="Genomic_DNA"/>
</dbReference>
<dbReference type="PANTHER" id="PTHR35093:SF8">
    <property type="entry name" value="OUTER MEMBRANE PROTEIN NMB0088-RELATED"/>
    <property type="match status" value="1"/>
</dbReference>
<dbReference type="PANTHER" id="PTHR35093">
    <property type="entry name" value="OUTER MEMBRANE PROTEIN NMB0088-RELATED"/>
    <property type="match status" value="1"/>
</dbReference>
<evidence type="ECO:0000256" key="1">
    <source>
        <dbReference type="ARBA" id="ARBA00004571"/>
    </source>
</evidence>
<evidence type="ECO:0000256" key="4">
    <source>
        <dbReference type="ARBA" id="ARBA00022692"/>
    </source>
</evidence>
<evidence type="ECO:0000256" key="6">
    <source>
        <dbReference type="ARBA" id="ARBA00023136"/>
    </source>
</evidence>
<gene>
    <name evidence="9" type="ORF">DB891_03185</name>
</gene>
<keyword evidence="10" id="KW-1185">Reference proteome</keyword>
<keyword evidence="4" id="KW-0812">Transmembrane</keyword>
<evidence type="ECO:0000256" key="2">
    <source>
        <dbReference type="ARBA" id="ARBA00008163"/>
    </source>
</evidence>
<feature type="chain" id="PRO_5015774291" evidence="8">
    <location>
        <begin position="20"/>
        <end position="501"/>
    </location>
</feature>
<keyword evidence="5 8" id="KW-0732">Signal</keyword>
<evidence type="ECO:0000256" key="5">
    <source>
        <dbReference type="ARBA" id="ARBA00022729"/>
    </source>
</evidence>
<keyword evidence="7" id="KW-0998">Cell outer membrane</keyword>
<evidence type="ECO:0000256" key="8">
    <source>
        <dbReference type="SAM" id="SignalP"/>
    </source>
</evidence>
<proteinExistence type="inferred from homology"/>
<dbReference type="InterPro" id="IPR005017">
    <property type="entry name" value="OMPP1/FadL/TodX"/>
</dbReference>
<dbReference type="GO" id="GO:0009279">
    <property type="term" value="C:cell outer membrane"/>
    <property type="evidence" value="ECO:0007669"/>
    <property type="project" value="UniProtKB-SubCell"/>
</dbReference>
<organism evidence="9 10">
    <name type="scientific">Flavobacterium laiguense</name>
    <dbReference type="NCBI Taxonomy" id="2169409"/>
    <lineage>
        <taxon>Bacteria</taxon>
        <taxon>Pseudomonadati</taxon>
        <taxon>Bacteroidota</taxon>
        <taxon>Flavobacteriia</taxon>
        <taxon>Flavobacteriales</taxon>
        <taxon>Flavobacteriaceae</taxon>
        <taxon>Flavobacterium</taxon>
    </lineage>
</organism>
<dbReference type="Gene3D" id="2.40.160.60">
    <property type="entry name" value="Outer membrane protein transport protein (OMPP1/FadL/TodX)"/>
    <property type="match status" value="1"/>
</dbReference>
<sequence length="501" mass="55896">MKKHLLLLAVGLSFSAAQSQEISDAMRYAQRDLQGTARFTAMSGAFGALGGDLSAMNVNPGGSAVFMNNQFAFTMGNYDTKNNSNYFGTTTSASDNSFDLNQAGGVFVFKNRNPNSDWRKFSMAINYENTNNYDNALFSAGTSPVNSVANYFLSYANGVPLGLITSTNYANLNNGAQQAYLGYYGFIINPLNEDDPDNVLYTSNVRSGGNYYQENSVYSNGYNGKLIFNSAVQYQDKIYFGFNLNSHFTDYVKNSNFYESNNNPLNSDYEVRNLNFSNNLHTYGAGFSFQIGAIAKLTNEFRLGLAYESPTWYTLQDEFSQRLSSVRSNTIDILPPNVVDPYVINYYAPYDLRTPGSFTASTAYVFGKSGLISLDYKYKDYSCTEFSPENDPYYRGLNSAMHNALGASNEVRVGAEYKIENFRLRGGYRFEGSPYKNSATIGDLNSFSSGLGYSFGSIKLDFAYVYTHSTSQQQFFSQGFTESAHINTYKNNFTMTLLFEM</sequence>